<name>A0A0G1T591_9BACT</name>
<evidence type="ECO:0000313" key="2">
    <source>
        <dbReference type="EMBL" id="KKU40575.1"/>
    </source>
</evidence>
<keyword evidence="1" id="KW-0812">Transmembrane</keyword>
<reference evidence="2 3" key="1">
    <citation type="journal article" date="2015" name="Nature">
        <title>rRNA introns, odd ribosomes, and small enigmatic genomes across a large radiation of phyla.</title>
        <authorList>
            <person name="Brown C.T."/>
            <person name="Hug L.A."/>
            <person name="Thomas B.C."/>
            <person name="Sharon I."/>
            <person name="Castelle C.J."/>
            <person name="Singh A."/>
            <person name="Wilkins M.J."/>
            <person name="Williams K.H."/>
            <person name="Banfield J.F."/>
        </authorList>
    </citation>
    <scope>NUCLEOTIDE SEQUENCE [LARGE SCALE GENOMIC DNA]</scope>
</reference>
<keyword evidence="1" id="KW-0472">Membrane</keyword>
<evidence type="ECO:0000256" key="1">
    <source>
        <dbReference type="SAM" id="Phobius"/>
    </source>
</evidence>
<sequence length="144" mass="15927">MAFQALFLRFLVHATYDVFKWLDTRFAVWLSRRHWFWLLAILGIVVALDLAIATGAAIPVLGTILSSADGALLLVDEALMIWPVARVGLELLRRAKVVMIAKGVRVPASLEKIEAVMADRAQETCERAERSARVALISQGAQTK</sequence>
<organism evidence="2 3">
    <name type="scientific">Candidatus Uhrbacteria bacterium GW2011_GWE2_46_68</name>
    <dbReference type="NCBI Taxonomy" id="1618994"/>
    <lineage>
        <taxon>Bacteria</taxon>
        <taxon>Candidatus Uhriibacteriota</taxon>
    </lineage>
</organism>
<comment type="caution">
    <text evidence="2">The sequence shown here is derived from an EMBL/GenBank/DDBJ whole genome shotgun (WGS) entry which is preliminary data.</text>
</comment>
<proteinExistence type="predicted"/>
<evidence type="ECO:0000313" key="3">
    <source>
        <dbReference type="Proteomes" id="UP000034795"/>
    </source>
</evidence>
<protein>
    <submittedName>
        <fullName evidence="2">Uncharacterized protein</fullName>
    </submittedName>
</protein>
<gene>
    <name evidence="2" type="ORF">UX57_C0014G0020</name>
</gene>
<accession>A0A0G1T591</accession>
<dbReference type="Proteomes" id="UP000034795">
    <property type="component" value="Unassembled WGS sequence"/>
</dbReference>
<dbReference type="EMBL" id="LCMS01000014">
    <property type="protein sequence ID" value="KKU40575.1"/>
    <property type="molecule type" value="Genomic_DNA"/>
</dbReference>
<dbReference type="STRING" id="1618994.UX57_C0014G0020"/>
<feature type="transmembrane region" description="Helical" evidence="1">
    <location>
        <begin position="35"/>
        <end position="58"/>
    </location>
</feature>
<dbReference type="AlphaFoldDB" id="A0A0G1T591"/>
<keyword evidence="1" id="KW-1133">Transmembrane helix</keyword>